<dbReference type="InterPro" id="IPR025588">
    <property type="entry name" value="YcxB-like_C"/>
</dbReference>
<proteinExistence type="predicted"/>
<evidence type="ECO:0000313" key="4">
    <source>
        <dbReference type="EMBL" id="EEG72338.1"/>
    </source>
</evidence>
<evidence type="ECO:0000259" key="3">
    <source>
        <dbReference type="Pfam" id="PF14317"/>
    </source>
</evidence>
<sequence>MQISISLVAEEKKMCYTVSKGQGVQKMSVKVEVKLDAESMADFMIYHIYTSGAGVAALVLGMLNVGLTIAFVMRRQFLLAVVFFLFVLLVFVVFPAFIRKKVVKQMQNSRRLEETVTYEFMDDGIMTTTTEDSGKASWSKFKRAISRKQIIFLYDAQKRAIILPVAQLGDKYTDIVDMIFAHMPAPAVRIRRADGKKMKAAGPSRKAEKMKAEVNENETREPEEGKGPEQ</sequence>
<reference evidence="4" key="1">
    <citation type="submission" date="2009-02" db="EMBL/GenBank/DDBJ databases">
        <authorList>
            <person name="Fulton L."/>
            <person name="Clifton S."/>
            <person name="Fulton B."/>
            <person name="Xu J."/>
            <person name="Minx P."/>
            <person name="Pepin K.H."/>
            <person name="Johnson M."/>
            <person name="Bhonagiri V."/>
            <person name="Nash W.E."/>
            <person name="Mardis E.R."/>
            <person name="Wilson R.K."/>
        </authorList>
    </citation>
    <scope>NUCLEOTIDE SEQUENCE [LARGE SCALE GENOMIC DNA]</scope>
    <source>
        <strain evidence="4">DSM 15053</strain>
    </source>
</reference>
<feature type="compositionally biased region" description="Basic and acidic residues" evidence="1">
    <location>
        <begin position="205"/>
        <end position="230"/>
    </location>
</feature>
<organism evidence="4 5">
    <name type="scientific">[Clostridium] hylemonae DSM 15053</name>
    <dbReference type="NCBI Taxonomy" id="553973"/>
    <lineage>
        <taxon>Bacteria</taxon>
        <taxon>Bacillati</taxon>
        <taxon>Bacillota</taxon>
        <taxon>Clostridia</taxon>
        <taxon>Lachnospirales</taxon>
        <taxon>Lachnospiraceae</taxon>
    </lineage>
</organism>
<comment type="caution">
    <text evidence="4">The sequence shown here is derived from an EMBL/GenBank/DDBJ whole genome shotgun (WGS) entry which is preliminary data.</text>
</comment>
<evidence type="ECO:0000256" key="2">
    <source>
        <dbReference type="SAM" id="Phobius"/>
    </source>
</evidence>
<feature type="transmembrane region" description="Helical" evidence="2">
    <location>
        <begin position="48"/>
        <end position="71"/>
    </location>
</feature>
<keyword evidence="2" id="KW-1133">Transmembrane helix</keyword>
<feature type="domain" description="YcxB-like C-terminal" evidence="3">
    <location>
        <begin position="120"/>
        <end position="168"/>
    </location>
</feature>
<keyword evidence="2" id="KW-0472">Membrane</keyword>
<evidence type="ECO:0000313" key="5">
    <source>
        <dbReference type="Proteomes" id="UP000004893"/>
    </source>
</evidence>
<keyword evidence="2" id="KW-0812">Transmembrane</keyword>
<feature type="region of interest" description="Disordered" evidence="1">
    <location>
        <begin position="193"/>
        <end position="230"/>
    </location>
</feature>
<gene>
    <name evidence="4" type="ORF">CLOHYLEM_07740</name>
</gene>
<feature type="transmembrane region" description="Helical" evidence="2">
    <location>
        <begin position="77"/>
        <end position="98"/>
    </location>
</feature>
<dbReference type="STRING" id="553973.CLOHYLEM_07740"/>
<dbReference type="EMBL" id="ABYI02000042">
    <property type="protein sequence ID" value="EEG72338.1"/>
    <property type="molecule type" value="Genomic_DNA"/>
</dbReference>
<reference evidence="4" key="2">
    <citation type="submission" date="2013-06" db="EMBL/GenBank/DDBJ databases">
        <title>Draft genome sequence of Clostridium hylemonae (DSM 15053).</title>
        <authorList>
            <person name="Sudarsanam P."/>
            <person name="Ley R."/>
            <person name="Guruge J."/>
            <person name="Turnbaugh P.J."/>
            <person name="Mahowald M."/>
            <person name="Liep D."/>
            <person name="Gordon J."/>
        </authorList>
    </citation>
    <scope>NUCLEOTIDE SEQUENCE</scope>
    <source>
        <strain evidence="4">DSM 15053</strain>
    </source>
</reference>
<name>C0C6K4_9FIRM</name>
<keyword evidence="5" id="KW-1185">Reference proteome</keyword>
<dbReference type="Proteomes" id="UP000004893">
    <property type="component" value="Unassembled WGS sequence"/>
</dbReference>
<dbReference type="eggNOG" id="ENOG5030FSU">
    <property type="taxonomic scope" value="Bacteria"/>
</dbReference>
<dbReference type="Pfam" id="PF14317">
    <property type="entry name" value="YcxB"/>
    <property type="match status" value="1"/>
</dbReference>
<accession>C0C6K4</accession>
<dbReference type="HOGENOM" id="CLU_104971_0_0_9"/>
<protein>
    <recommendedName>
        <fullName evidence="3">YcxB-like C-terminal domain-containing protein</fullName>
    </recommendedName>
</protein>
<dbReference type="AlphaFoldDB" id="C0C6K4"/>
<evidence type="ECO:0000256" key="1">
    <source>
        <dbReference type="SAM" id="MobiDB-lite"/>
    </source>
</evidence>